<sequence length="415" mass="47175">MTVLDQSQLEVQYPIHGKPFNARKQTLIGTWNVRTLNQCGKLAQLLREFDSYRLDILGICEMRWTSSGQIINVGKTIIYSGHDKEHIGGVGIIMSKIAASALIAWKPVSNRIITARLQKKQIKVTTIQAYAPTEDAEDTFKDNFYNQLQTTLDETPTHDLILLMGEKINPNRTGFEYVMGPYGSAENISDNGERLISLCASNSLSIGNTYFKHKQIHTKKTWRSPNGETFNEIDYIYISKRWRSSLLDVRTRRGADISSDHYLVSGKCKLRLKRQPKRATRPRPFNVEKLKDGNTAAQFQLKLTNRFVALADILTVEEEWANFKDTTIECAEEVIGRRRDPSPDNDLKVMTEPITAEEVTMAIAVLKNNKAPGLDMISAEMLKYGGQFIVNRMIDLSNLCWRNSKVPEDWQKGVI</sequence>
<dbReference type="STRING" id="6526.A0A2C9KHM0"/>
<dbReference type="Gene3D" id="3.60.10.10">
    <property type="entry name" value="Endonuclease/exonuclease/phosphatase"/>
    <property type="match status" value="1"/>
</dbReference>
<evidence type="ECO:0000313" key="1">
    <source>
        <dbReference type="EnsemblMetazoa" id="BGLB019801-PA"/>
    </source>
</evidence>
<dbReference type="InterPro" id="IPR036691">
    <property type="entry name" value="Endo/exonu/phosph_ase_sf"/>
</dbReference>
<accession>A0A2C9KHM0</accession>
<dbReference type="AlphaFoldDB" id="A0A2C9KHM0"/>
<dbReference type="CDD" id="cd09076">
    <property type="entry name" value="L1-EN"/>
    <property type="match status" value="1"/>
</dbReference>
<dbReference type="VEuPathDB" id="VectorBase:BGLAX_048009"/>
<dbReference type="SUPFAM" id="SSF56219">
    <property type="entry name" value="DNase I-like"/>
    <property type="match status" value="1"/>
</dbReference>
<organism evidence="1 2">
    <name type="scientific">Biomphalaria glabrata</name>
    <name type="common">Bloodfluke planorb</name>
    <name type="synonym">Freshwater snail</name>
    <dbReference type="NCBI Taxonomy" id="6526"/>
    <lineage>
        <taxon>Eukaryota</taxon>
        <taxon>Metazoa</taxon>
        <taxon>Spiralia</taxon>
        <taxon>Lophotrochozoa</taxon>
        <taxon>Mollusca</taxon>
        <taxon>Gastropoda</taxon>
        <taxon>Heterobranchia</taxon>
        <taxon>Euthyneura</taxon>
        <taxon>Panpulmonata</taxon>
        <taxon>Hygrophila</taxon>
        <taxon>Lymnaeoidea</taxon>
        <taxon>Planorbidae</taxon>
        <taxon>Biomphalaria</taxon>
    </lineage>
</organism>
<dbReference type="PANTHER" id="PTHR23227">
    <property type="entry name" value="BUCENTAUR RELATED"/>
    <property type="match status" value="1"/>
</dbReference>
<dbReference type="EnsemblMetazoa" id="BGLB019801-RA">
    <property type="protein sequence ID" value="BGLB019801-PA"/>
    <property type="gene ID" value="BGLB019801"/>
</dbReference>
<name>A0A2C9KHM0_BIOGL</name>
<evidence type="ECO:0000313" key="2">
    <source>
        <dbReference type="Proteomes" id="UP000076420"/>
    </source>
</evidence>
<dbReference type="Proteomes" id="UP000076420">
    <property type="component" value="Unassembled WGS sequence"/>
</dbReference>
<evidence type="ECO:0008006" key="3">
    <source>
        <dbReference type="Google" id="ProtNLM"/>
    </source>
</evidence>
<dbReference type="VEuPathDB" id="VectorBase:BGLB019801"/>
<gene>
    <name evidence="1" type="primary">106070256</name>
</gene>
<dbReference type="InterPro" id="IPR027124">
    <property type="entry name" value="Swc5/CFDP1/2"/>
</dbReference>
<dbReference type="PANTHER" id="PTHR23227:SF67">
    <property type="entry name" value="CRANIOFACIAL DEVELOPMENT PROTEIN 2-LIKE"/>
    <property type="match status" value="1"/>
</dbReference>
<proteinExistence type="predicted"/>
<reference evidence="1" key="1">
    <citation type="submission" date="2020-05" db="UniProtKB">
        <authorList>
            <consortium name="EnsemblMetazoa"/>
        </authorList>
    </citation>
    <scope>IDENTIFICATION</scope>
    <source>
        <strain evidence="1">BB02</strain>
    </source>
</reference>
<dbReference type="KEGG" id="bgt:106070256"/>
<protein>
    <recommendedName>
        <fullName evidence="3">Endonuclease/exonuclease/phosphatase domain-containing protein</fullName>
    </recommendedName>
</protein>